<dbReference type="Proteomes" id="UP001148737">
    <property type="component" value="Unassembled WGS sequence"/>
</dbReference>
<organism evidence="1 2">
    <name type="scientific">Lecanicillium saksenae</name>
    <dbReference type="NCBI Taxonomy" id="468837"/>
    <lineage>
        <taxon>Eukaryota</taxon>
        <taxon>Fungi</taxon>
        <taxon>Dikarya</taxon>
        <taxon>Ascomycota</taxon>
        <taxon>Pezizomycotina</taxon>
        <taxon>Sordariomycetes</taxon>
        <taxon>Hypocreomycetidae</taxon>
        <taxon>Hypocreales</taxon>
        <taxon>Cordycipitaceae</taxon>
        <taxon>Lecanicillium</taxon>
    </lineage>
</organism>
<proteinExistence type="predicted"/>
<dbReference type="EMBL" id="JANAKD010000046">
    <property type="protein sequence ID" value="KAJ3498530.1"/>
    <property type="molecule type" value="Genomic_DNA"/>
</dbReference>
<name>A0ACC1R4V0_9HYPO</name>
<accession>A0ACC1R4V0</accession>
<evidence type="ECO:0000313" key="2">
    <source>
        <dbReference type="Proteomes" id="UP001148737"/>
    </source>
</evidence>
<comment type="caution">
    <text evidence="1">The sequence shown here is derived from an EMBL/GenBank/DDBJ whole genome shotgun (WGS) entry which is preliminary data.</text>
</comment>
<evidence type="ECO:0000313" key="1">
    <source>
        <dbReference type="EMBL" id="KAJ3498530.1"/>
    </source>
</evidence>
<gene>
    <name evidence="1" type="ORF">NLG97_g1049</name>
</gene>
<keyword evidence="2" id="KW-1185">Reference proteome</keyword>
<reference evidence="1" key="1">
    <citation type="submission" date="2022-07" db="EMBL/GenBank/DDBJ databases">
        <title>Genome Sequence of Lecanicillium saksenae.</title>
        <authorList>
            <person name="Buettner E."/>
        </authorList>
    </citation>
    <scope>NUCLEOTIDE SEQUENCE</scope>
    <source>
        <strain evidence="1">VT-O1</strain>
    </source>
</reference>
<sequence length="501" mass="55790">MPLIGNMRRLHFNIHQIVNSNNKKVKVNAYIVVLSCDYTAISTANFPTSDFLITFDGFSPLWHSNPDSKKPPATRATFIPGTPRRHDSLKYSTPVQNDDMECLASELLAKAGFKLVRSEELQALWAGYGFIYAIEAEAMQSADVDARPSSSYEHLSDADGKIHLVLKIISPPKTKSDEGHLRKLFSYEVEQYFYQNIAPSLPQGVAVAECLASTHGSALGGGGGPGITATLMSDLRLQFPIAGEKRSFLSPIQVHSAIKWLAEFHGSSWTLQDAHTMNGLLLPPIAEFEARESNPSLSPRSIWLNGGYTYLATRQAEYASLASNSASEWSAAFCSSKGAASVAEKVAKFLTPRGRPFETFIHGDVKSENLFANESGDSVAFFDFQYVGIGLGVSDLAKLFTCSVPLRMLVGRQDTLSREIPMQQEELGLLSQYHQLLTQHDTENRAKYDFTELQRHWETALVDWCRFQASWGFWGNTRWLQGRVRSILGDSNWTSWLEDQQ</sequence>
<protein>
    <submittedName>
        <fullName evidence="1">Uncharacterized protein</fullName>
    </submittedName>
</protein>